<dbReference type="EMBL" id="PFNG01000214">
    <property type="protein sequence ID" value="PIZ36103.1"/>
    <property type="molecule type" value="Genomic_DNA"/>
</dbReference>
<reference evidence="5" key="1">
    <citation type="submission" date="2017-09" db="EMBL/GenBank/DDBJ databases">
        <title>Depth-based differentiation of microbial function through sediment-hosted aquifers and enrichment of novel symbionts in the deep terrestrial subsurface.</title>
        <authorList>
            <person name="Probst A.J."/>
            <person name="Ladd B."/>
            <person name="Jarett J.K."/>
            <person name="Geller-Mcgrath D.E."/>
            <person name="Sieber C.M.K."/>
            <person name="Emerson J.B."/>
            <person name="Anantharaman K."/>
            <person name="Thomas B.C."/>
            <person name="Malmstrom R."/>
            <person name="Stieglmeier M."/>
            <person name="Klingl A."/>
            <person name="Woyke T."/>
            <person name="Ryan C.M."/>
            <person name="Banfield J.F."/>
        </authorList>
    </citation>
    <scope>NUCLEOTIDE SEQUENCE [LARGE SCALE GENOMIC DNA]</scope>
</reference>
<comment type="caution">
    <text evidence="4">The sequence shown here is derived from an EMBL/GenBank/DDBJ whole genome shotgun (WGS) entry which is preliminary data.</text>
</comment>
<keyword evidence="2" id="KW-0378">Hydrolase</keyword>
<dbReference type="CDD" id="cd03424">
    <property type="entry name" value="NUDIX_ADPRase_Nudt5_UGPPase_Nudt14"/>
    <property type="match status" value="1"/>
</dbReference>
<evidence type="ECO:0000256" key="1">
    <source>
        <dbReference type="ARBA" id="ARBA00001946"/>
    </source>
</evidence>
<accession>A0A2M7T616</accession>
<gene>
    <name evidence="4" type="ORF">COY37_09125</name>
</gene>
<dbReference type="InterPro" id="IPR000086">
    <property type="entry name" value="NUDIX_hydrolase_dom"/>
</dbReference>
<dbReference type="InterPro" id="IPR020084">
    <property type="entry name" value="NUDIX_hydrolase_CS"/>
</dbReference>
<dbReference type="PROSITE" id="PS00893">
    <property type="entry name" value="NUDIX_BOX"/>
    <property type="match status" value="1"/>
</dbReference>
<evidence type="ECO:0000313" key="4">
    <source>
        <dbReference type="EMBL" id="PIZ36103.1"/>
    </source>
</evidence>
<evidence type="ECO:0000313" key="5">
    <source>
        <dbReference type="Proteomes" id="UP000230956"/>
    </source>
</evidence>
<sequence>MAESFILLESDLIYAGSIISLYVDKIKSPEGRVMEREVVKHPDAVGIVAINKRKEIVFVKQYRHAIDADLLEIPAGLLADSESPEECAVRELREETGYRAGAVHKLAEFYTSAGFTDERFYLFFTDEIEEGEPERDEGEEGMQVERIPFIKAVEMAASGKIEDAKTLTAILMAARRIGRIEV</sequence>
<dbReference type="RefSeq" id="WP_286679078.1">
    <property type="nucleotide sequence ID" value="NZ_MNXI01000125.1"/>
</dbReference>
<protein>
    <submittedName>
        <fullName evidence="4">ADP-ribose pyrophosphatase</fullName>
    </submittedName>
</protein>
<dbReference type="GO" id="GO:0006753">
    <property type="term" value="P:nucleoside phosphate metabolic process"/>
    <property type="evidence" value="ECO:0007669"/>
    <property type="project" value="TreeGrafter"/>
</dbReference>
<feature type="domain" description="Nudix hydrolase" evidence="3">
    <location>
        <begin position="40"/>
        <end position="169"/>
    </location>
</feature>
<dbReference type="SUPFAM" id="SSF55811">
    <property type="entry name" value="Nudix"/>
    <property type="match status" value="1"/>
</dbReference>
<evidence type="ECO:0000256" key="2">
    <source>
        <dbReference type="ARBA" id="ARBA00022801"/>
    </source>
</evidence>
<comment type="cofactor">
    <cofactor evidence="1">
        <name>Mg(2+)</name>
        <dbReference type="ChEBI" id="CHEBI:18420"/>
    </cofactor>
</comment>
<dbReference type="PANTHER" id="PTHR11839">
    <property type="entry name" value="UDP/ADP-SUGAR PYROPHOSPHATASE"/>
    <property type="match status" value="1"/>
</dbReference>
<dbReference type="Gene3D" id="3.90.79.10">
    <property type="entry name" value="Nucleoside Triphosphate Pyrophosphohydrolase"/>
    <property type="match status" value="1"/>
</dbReference>
<dbReference type="AlphaFoldDB" id="A0A2M7T616"/>
<dbReference type="PROSITE" id="PS51462">
    <property type="entry name" value="NUDIX"/>
    <property type="match status" value="1"/>
</dbReference>
<proteinExistence type="predicted"/>
<dbReference type="InterPro" id="IPR015797">
    <property type="entry name" value="NUDIX_hydrolase-like_dom_sf"/>
</dbReference>
<dbReference type="Pfam" id="PF00293">
    <property type="entry name" value="NUDIX"/>
    <property type="match status" value="1"/>
</dbReference>
<name>A0A2M7T616_9ACTN</name>
<dbReference type="GO" id="GO:0019693">
    <property type="term" value="P:ribose phosphate metabolic process"/>
    <property type="evidence" value="ECO:0007669"/>
    <property type="project" value="TreeGrafter"/>
</dbReference>
<dbReference type="Proteomes" id="UP000230956">
    <property type="component" value="Unassembled WGS sequence"/>
</dbReference>
<organism evidence="4 5">
    <name type="scientific">Candidatus Aquicultor secundus</name>
    <dbReference type="NCBI Taxonomy" id="1973895"/>
    <lineage>
        <taxon>Bacteria</taxon>
        <taxon>Bacillati</taxon>
        <taxon>Actinomycetota</taxon>
        <taxon>Candidatus Aquicultoria</taxon>
        <taxon>Candidatus Aquicultorales</taxon>
        <taxon>Candidatus Aquicultoraceae</taxon>
        <taxon>Candidatus Aquicultor</taxon>
    </lineage>
</organism>
<evidence type="ECO:0000259" key="3">
    <source>
        <dbReference type="PROSITE" id="PS51462"/>
    </source>
</evidence>
<dbReference type="PANTHER" id="PTHR11839:SF18">
    <property type="entry name" value="NUDIX HYDROLASE DOMAIN-CONTAINING PROTEIN"/>
    <property type="match status" value="1"/>
</dbReference>
<dbReference type="GO" id="GO:0016787">
    <property type="term" value="F:hydrolase activity"/>
    <property type="evidence" value="ECO:0007669"/>
    <property type="project" value="UniProtKB-KW"/>
</dbReference>